<protein>
    <submittedName>
        <fullName evidence="3">Polymer-forming cytoskeletal protein</fullName>
    </submittedName>
</protein>
<evidence type="ECO:0000256" key="1">
    <source>
        <dbReference type="ARBA" id="ARBA00044755"/>
    </source>
</evidence>
<name>A0A5C6LSF9_9BACT</name>
<organism evidence="3 4">
    <name type="scientific">Chitinophaga pinensis</name>
    <dbReference type="NCBI Taxonomy" id="79329"/>
    <lineage>
        <taxon>Bacteria</taxon>
        <taxon>Pseudomonadati</taxon>
        <taxon>Bacteroidota</taxon>
        <taxon>Chitinophagia</taxon>
        <taxon>Chitinophagales</taxon>
        <taxon>Chitinophagaceae</taxon>
        <taxon>Chitinophaga</taxon>
    </lineage>
</organism>
<proteinExistence type="inferred from homology"/>
<gene>
    <name evidence="3" type="ORF">FEF09_15275</name>
</gene>
<evidence type="ECO:0000313" key="3">
    <source>
        <dbReference type="EMBL" id="TWV99576.1"/>
    </source>
</evidence>
<accession>A0A5C6LSF9</accession>
<feature type="compositionally biased region" description="Acidic residues" evidence="2">
    <location>
        <begin position="153"/>
        <end position="167"/>
    </location>
</feature>
<dbReference type="InterPro" id="IPR007607">
    <property type="entry name" value="BacA/B"/>
</dbReference>
<dbReference type="PANTHER" id="PTHR35024">
    <property type="entry name" value="HYPOTHETICAL CYTOSOLIC PROTEIN"/>
    <property type="match status" value="1"/>
</dbReference>
<feature type="region of interest" description="Disordered" evidence="2">
    <location>
        <begin position="142"/>
        <end position="173"/>
    </location>
</feature>
<evidence type="ECO:0000313" key="4">
    <source>
        <dbReference type="Proteomes" id="UP000318815"/>
    </source>
</evidence>
<dbReference type="Pfam" id="PF04519">
    <property type="entry name" value="Bactofilin"/>
    <property type="match status" value="1"/>
</dbReference>
<sequence>MPLRSFPSLKTKEKKKSYLLDQICDVLPLKDLIKKAFGKDMFLIPGQVSVQGAIESTIPGRIDGNVRGDVRTEGTLVIGKTATIRGNIYATDLEAFGKVYGDVFVTNKAVISNKAYIKGDVTALVLEVEQDAVIEGAIRKHPTEADDVIPPPIEEDEVKPAPEEDEEKASSWF</sequence>
<dbReference type="EMBL" id="VOHS01000014">
    <property type="protein sequence ID" value="TWV99576.1"/>
    <property type="molecule type" value="Genomic_DNA"/>
</dbReference>
<comment type="caution">
    <text evidence="3">The sequence shown here is derived from an EMBL/GenBank/DDBJ whole genome shotgun (WGS) entry which is preliminary data.</text>
</comment>
<dbReference type="PANTHER" id="PTHR35024:SF4">
    <property type="entry name" value="POLYMER-FORMING CYTOSKELETAL PROTEIN"/>
    <property type="match status" value="1"/>
</dbReference>
<evidence type="ECO:0000256" key="2">
    <source>
        <dbReference type="SAM" id="MobiDB-lite"/>
    </source>
</evidence>
<keyword evidence="4" id="KW-1185">Reference proteome</keyword>
<dbReference type="Proteomes" id="UP000318815">
    <property type="component" value="Unassembled WGS sequence"/>
</dbReference>
<comment type="similarity">
    <text evidence="1">Belongs to the bactofilin family.</text>
</comment>
<dbReference type="OrthoDB" id="5432602at2"/>
<reference evidence="3 4" key="1">
    <citation type="submission" date="2019-08" db="EMBL/GenBank/DDBJ databases">
        <title>Whole genome sequencing of chitin degrading bacteria Chitinophaga pinensis YS16.</title>
        <authorList>
            <person name="Singh R.P."/>
            <person name="Manchanda G."/>
            <person name="Maurya I.K."/>
            <person name="Joshi N.K."/>
            <person name="Srivastava A.K."/>
        </authorList>
    </citation>
    <scope>NUCLEOTIDE SEQUENCE [LARGE SCALE GENOMIC DNA]</scope>
    <source>
        <strain evidence="3 4">YS-16</strain>
    </source>
</reference>
<dbReference type="AlphaFoldDB" id="A0A5C6LSF9"/>